<evidence type="ECO:0000313" key="2">
    <source>
        <dbReference type="Proteomes" id="UP001054945"/>
    </source>
</evidence>
<dbReference type="AlphaFoldDB" id="A0AAV4VHQ8"/>
<dbReference type="Proteomes" id="UP001054945">
    <property type="component" value="Unassembled WGS sequence"/>
</dbReference>
<accession>A0AAV4VHQ8</accession>
<comment type="caution">
    <text evidence="1">The sequence shown here is derived from an EMBL/GenBank/DDBJ whole genome shotgun (WGS) entry which is preliminary data.</text>
</comment>
<evidence type="ECO:0000313" key="1">
    <source>
        <dbReference type="EMBL" id="GIY69500.1"/>
    </source>
</evidence>
<organism evidence="1 2">
    <name type="scientific">Caerostris extrusa</name>
    <name type="common">Bark spider</name>
    <name type="synonym">Caerostris bankana</name>
    <dbReference type="NCBI Taxonomy" id="172846"/>
    <lineage>
        <taxon>Eukaryota</taxon>
        <taxon>Metazoa</taxon>
        <taxon>Ecdysozoa</taxon>
        <taxon>Arthropoda</taxon>
        <taxon>Chelicerata</taxon>
        <taxon>Arachnida</taxon>
        <taxon>Araneae</taxon>
        <taxon>Araneomorphae</taxon>
        <taxon>Entelegynae</taxon>
        <taxon>Araneoidea</taxon>
        <taxon>Araneidae</taxon>
        <taxon>Caerostris</taxon>
    </lineage>
</organism>
<gene>
    <name evidence="1" type="ORF">CEXT_594271</name>
</gene>
<dbReference type="EMBL" id="BPLR01014542">
    <property type="protein sequence ID" value="GIY69500.1"/>
    <property type="molecule type" value="Genomic_DNA"/>
</dbReference>
<proteinExistence type="predicted"/>
<protein>
    <submittedName>
        <fullName evidence="1">Uncharacterized protein</fullName>
    </submittedName>
</protein>
<keyword evidence="2" id="KW-1185">Reference proteome</keyword>
<reference evidence="1 2" key="1">
    <citation type="submission" date="2021-06" db="EMBL/GenBank/DDBJ databases">
        <title>Caerostris extrusa draft genome.</title>
        <authorList>
            <person name="Kono N."/>
            <person name="Arakawa K."/>
        </authorList>
    </citation>
    <scope>NUCLEOTIDE SEQUENCE [LARGE SCALE GENOMIC DNA]</scope>
</reference>
<name>A0AAV4VHQ8_CAEEX</name>
<sequence length="83" mass="9241">MKNPTEFFFPAIYRPQVSLFRAKPSNALMRTFRLRPPSLLAEGGCPQITRAQCGGGGDLFILEHSERVVIEFCCGEQLVPLGE</sequence>